<feature type="signal peptide" evidence="1">
    <location>
        <begin position="1"/>
        <end position="22"/>
    </location>
</feature>
<name>A0A1H8DZ85_9SPHN</name>
<feature type="chain" id="PRO_5011559615" evidence="1">
    <location>
        <begin position="23"/>
        <end position="78"/>
    </location>
</feature>
<proteinExistence type="predicted"/>
<protein>
    <submittedName>
        <fullName evidence="2">Uncharacterized protein</fullName>
    </submittedName>
</protein>
<evidence type="ECO:0000256" key="1">
    <source>
        <dbReference type="SAM" id="SignalP"/>
    </source>
</evidence>
<keyword evidence="1" id="KW-0732">Signal</keyword>
<accession>A0A1H8DZ85</accession>
<sequence length="78" mass="7937">MKMVKSRVALLFGTALMTAACAKHEDAANVVTTNDTVVTDETSDFNDAASDLNTSADTPITNEAFAKAGAANAAATAN</sequence>
<dbReference type="RefSeq" id="WP_093665617.1">
    <property type="nucleotide sequence ID" value="NZ_FOCF01000004.1"/>
</dbReference>
<gene>
    <name evidence="2" type="ORF">SAMN05192583_2092</name>
</gene>
<dbReference type="AlphaFoldDB" id="A0A1H8DZ85"/>
<dbReference type="EMBL" id="FOCF01000004">
    <property type="protein sequence ID" value="SEN11847.1"/>
    <property type="molecule type" value="Genomic_DNA"/>
</dbReference>
<evidence type="ECO:0000313" key="3">
    <source>
        <dbReference type="Proteomes" id="UP000199206"/>
    </source>
</evidence>
<keyword evidence="3" id="KW-1185">Reference proteome</keyword>
<reference evidence="3" key="1">
    <citation type="submission" date="2016-10" db="EMBL/GenBank/DDBJ databases">
        <authorList>
            <person name="Varghese N."/>
            <person name="Submissions S."/>
        </authorList>
    </citation>
    <scope>NUCLEOTIDE SEQUENCE [LARGE SCALE GENOMIC DNA]</scope>
    <source>
        <strain evidence="3">S6-262</strain>
    </source>
</reference>
<evidence type="ECO:0000313" key="2">
    <source>
        <dbReference type="EMBL" id="SEN11847.1"/>
    </source>
</evidence>
<organism evidence="2 3">
    <name type="scientific">Sphingomonas gellani</name>
    <dbReference type="NCBI Taxonomy" id="1166340"/>
    <lineage>
        <taxon>Bacteria</taxon>
        <taxon>Pseudomonadati</taxon>
        <taxon>Pseudomonadota</taxon>
        <taxon>Alphaproteobacteria</taxon>
        <taxon>Sphingomonadales</taxon>
        <taxon>Sphingomonadaceae</taxon>
        <taxon>Sphingomonas</taxon>
    </lineage>
</organism>
<dbReference type="STRING" id="1166340.SAMN05192583_2092"/>
<dbReference type="PROSITE" id="PS51257">
    <property type="entry name" value="PROKAR_LIPOPROTEIN"/>
    <property type="match status" value="1"/>
</dbReference>
<dbReference type="Proteomes" id="UP000199206">
    <property type="component" value="Unassembled WGS sequence"/>
</dbReference>